<keyword evidence="3" id="KW-0808">Transferase</keyword>
<dbReference type="Proteomes" id="UP000502706">
    <property type="component" value="Chromosome"/>
</dbReference>
<organism evidence="3 4">
    <name type="scientific">Rubrobacter marinus</name>
    <dbReference type="NCBI Taxonomy" id="2653852"/>
    <lineage>
        <taxon>Bacteria</taxon>
        <taxon>Bacillati</taxon>
        <taxon>Actinomycetota</taxon>
        <taxon>Rubrobacteria</taxon>
        <taxon>Rubrobacterales</taxon>
        <taxon>Rubrobacteraceae</taxon>
        <taxon>Rubrobacter</taxon>
    </lineage>
</organism>
<dbReference type="KEGG" id="rmar:GBA65_05385"/>
<dbReference type="GO" id="GO:0032259">
    <property type="term" value="P:methylation"/>
    <property type="evidence" value="ECO:0007669"/>
    <property type="project" value="UniProtKB-KW"/>
</dbReference>
<evidence type="ECO:0000256" key="1">
    <source>
        <dbReference type="SAM" id="MobiDB-lite"/>
    </source>
</evidence>
<dbReference type="PANTHER" id="PTHR43036:SF2">
    <property type="entry name" value="OS04G0481300 PROTEIN"/>
    <property type="match status" value="1"/>
</dbReference>
<dbReference type="InterPro" id="IPR013216">
    <property type="entry name" value="Methyltransf_11"/>
</dbReference>
<evidence type="ECO:0000313" key="3">
    <source>
        <dbReference type="EMBL" id="QIN78042.1"/>
    </source>
</evidence>
<feature type="region of interest" description="Disordered" evidence="1">
    <location>
        <begin position="1"/>
        <end position="26"/>
    </location>
</feature>
<keyword evidence="4" id="KW-1185">Reference proteome</keyword>
<gene>
    <name evidence="3" type="ORF">GBA65_05385</name>
</gene>
<dbReference type="GO" id="GO:0008757">
    <property type="term" value="F:S-adenosylmethionine-dependent methyltransferase activity"/>
    <property type="evidence" value="ECO:0007669"/>
    <property type="project" value="InterPro"/>
</dbReference>
<dbReference type="SUPFAM" id="SSF53335">
    <property type="entry name" value="S-adenosyl-L-methionine-dependent methyltransferases"/>
    <property type="match status" value="1"/>
</dbReference>
<dbReference type="EMBL" id="CP045121">
    <property type="protein sequence ID" value="QIN78042.1"/>
    <property type="molecule type" value="Genomic_DNA"/>
</dbReference>
<accession>A0A6G8PV15</accession>
<keyword evidence="3" id="KW-0489">Methyltransferase</keyword>
<name>A0A6G8PV15_9ACTN</name>
<feature type="domain" description="Methyltransferase type 11" evidence="2">
    <location>
        <begin position="136"/>
        <end position="193"/>
    </location>
</feature>
<evidence type="ECO:0000313" key="4">
    <source>
        <dbReference type="Proteomes" id="UP000502706"/>
    </source>
</evidence>
<dbReference type="Pfam" id="PF08241">
    <property type="entry name" value="Methyltransf_11"/>
    <property type="match status" value="1"/>
</dbReference>
<proteinExistence type="predicted"/>
<evidence type="ECO:0000259" key="2">
    <source>
        <dbReference type="Pfam" id="PF08241"/>
    </source>
</evidence>
<dbReference type="InterPro" id="IPR029063">
    <property type="entry name" value="SAM-dependent_MTases_sf"/>
</dbReference>
<reference evidence="3 4" key="1">
    <citation type="submission" date="2019-10" db="EMBL/GenBank/DDBJ databases">
        <title>Rubrobacter sp nov SCSIO 52915 isolated from a deep-sea sediment in the South China Sea.</title>
        <authorList>
            <person name="Chen R.W."/>
        </authorList>
    </citation>
    <scope>NUCLEOTIDE SEQUENCE [LARGE SCALE GENOMIC DNA]</scope>
    <source>
        <strain evidence="3 4">SCSIO 52915</strain>
    </source>
</reference>
<dbReference type="PANTHER" id="PTHR43036">
    <property type="entry name" value="OSJNBB0011N17.9 PROTEIN"/>
    <property type="match status" value="1"/>
</dbReference>
<dbReference type="Gene3D" id="3.40.50.150">
    <property type="entry name" value="Vaccinia Virus protein VP39"/>
    <property type="match status" value="1"/>
</dbReference>
<sequence length="261" mass="28906">MASDGPGRRRARRPPVDLRLSAPLGGERGITERGALAGKISETVPRPERTTVSHFPAGAFRRYDETPDEQFYKTPRLVTHIDDRAIAAVTQLYREHFPAGGAILDLMSSWVSHLPPEVAYRRVAGLGMNEVELQNNPRLDEYVVQNLNENPKLPFGDGEFDGMGICVSVDYLTDPVTVLREAGRVLKVGAPIVITFSNRCFPDKAVAIWHQLDDQGHMRLVEGYLREAGNFADVRSLDRSPRRLFSDPLYAVIGESTGPAA</sequence>
<dbReference type="AlphaFoldDB" id="A0A6G8PV15"/>
<protein>
    <submittedName>
        <fullName evidence="3">Methyltransferase domain-containing protein</fullName>
    </submittedName>
</protein>